<feature type="region of interest" description="Disordered" evidence="1">
    <location>
        <begin position="192"/>
        <end position="303"/>
    </location>
</feature>
<dbReference type="Proteomes" id="UP001642484">
    <property type="component" value="Unassembled WGS sequence"/>
</dbReference>
<feature type="compositionally biased region" description="Low complexity" evidence="1">
    <location>
        <begin position="258"/>
        <end position="276"/>
    </location>
</feature>
<reference evidence="2 3" key="1">
    <citation type="submission" date="2024-02" db="EMBL/GenBank/DDBJ databases">
        <authorList>
            <person name="Chen Y."/>
            <person name="Shah S."/>
            <person name="Dougan E. K."/>
            <person name="Thang M."/>
            <person name="Chan C."/>
        </authorList>
    </citation>
    <scope>NUCLEOTIDE SEQUENCE [LARGE SCALE GENOMIC DNA]</scope>
</reference>
<evidence type="ECO:0000256" key="1">
    <source>
        <dbReference type="SAM" id="MobiDB-lite"/>
    </source>
</evidence>
<gene>
    <name evidence="2" type="ORF">CCMP2556_LOCUS561</name>
</gene>
<name>A0ABP0H9M2_9DINO</name>
<sequence length="529" mass="56950">MRSCYPEFVVKKKHIGAGLVEGDVGTTAPDYPDLEDESDLAAEVEAFLAEHNVSAGSNEGDLDEEDFVAMAALCKEFLSPLSLLRQRQAARMPQAGMSVPEEIAETNHFRFGNGEKETTTSAVIDFGNSRLTLFNEQVSVPLKVNEAGQYAVNVIGERQASDKALALARQLSCHYPSTHPVLTKSPIVADTELPAPADHQPPTPVQTSNLEAAPPTNEPTGDSAIAPEPMEVVPPDGHSNSIPEIESGNPPGNADNEPSFPRFSLGGSSSSKGESPAPQGYGPIRRRVPSKAGGAALYRPPAMREEDFTEMMREVEKRQLSNLLQKAQKEGMPDELLPLASATAQGTSPRHSDDGFSLIAGLGSMSDASKRRDLDFPESKNSKRLYKQTVPSAAPSGSPIQYEGDIPGYEGGYYVAPGVKPSPFPAGCQIPSVEVPQTPLPEGVQSLSQWGRTLMSFGQYKDSGLSYFDVISSTEEKKVKYVRWCKSRSSSAGGFLKDFCEYIQLYEVSTGGVQGPCIPGTDHVRHFKS</sequence>
<protein>
    <submittedName>
        <fullName evidence="2">Uncharacterized protein</fullName>
    </submittedName>
</protein>
<proteinExistence type="predicted"/>
<accession>A0ABP0H9M2</accession>
<evidence type="ECO:0000313" key="3">
    <source>
        <dbReference type="Proteomes" id="UP001642484"/>
    </source>
</evidence>
<comment type="caution">
    <text evidence="2">The sequence shown here is derived from an EMBL/GenBank/DDBJ whole genome shotgun (WGS) entry which is preliminary data.</text>
</comment>
<dbReference type="EMBL" id="CAXAMN010000126">
    <property type="protein sequence ID" value="CAK8986597.1"/>
    <property type="molecule type" value="Genomic_DNA"/>
</dbReference>
<keyword evidence="3" id="KW-1185">Reference proteome</keyword>
<evidence type="ECO:0000313" key="2">
    <source>
        <dbReference type="EMBL" id="CAK8986597.1"/>
    </source>
</evidence>
<organism evidence="2 3">
    <name type="scientific">Durusdinium trenchii</name>
    <dbReference type="NCBI Taxonomy" id="1381693"/>
    <lineage>
        <taxon>Eukaryota</taxon>
        <taxon>Sar</taxon>
        <taxon>Alveolata</taxon>
        <taxon>Dinophyceae</taxon>
        <taxon>Suessiales</taxon>
        <taxon>Symbiodiniaceae</taxon>
        <taxon>Durusdinium</taxon>
    </lineage>
</organism>